<comment type="similarity">
    <text evidence="1">Belongs to the 5-formyltetrahydrofolate cyclo-ligase family.</text>
</comment>
<keyword evidence="3" id="KW-1185">Reference proteome</keyword>
<dbReference type="InterPro" id="IPR037171">
    <property type="entry name" value="NagB/RpiA_transferase-like"/>
</dbReference>
<accession>A0ABT6V6X9</accession>
<evidence type="ECO:0000256" key="1">
    <source>
        <dbReference type="RuleBase" id="RU361279"/>
    </source>
</evidence>
<dbReference type="EC" id="6.3.3.2" evidence="1"/>
<gene>
    <name evidence="2" type="ORF">QLS65_03645</name>
</gene>
<dbReference type="Proteomes" id="UP001243403">
    <property type="component" value="Unassembled WGS sequence"/>
</dbReference>
<comment type="caution">
    <text evidence="2">The sequence shown here is derived from an EMBL/GenBank/DDBJ whole genome shotgun (WGS) entry which is preliminary data.</text>
</comment>
<dbReference type="InterPro" id="IPR002698">
    <property type="entry name" value="FTHF_cligase"/>
</dbReference>
<keyword evidence="2" id="KW-0436">Ligase</keyword>
<dbReference type="PIRSF" id="PIRSF006806">
    <property type="entry name" value="FTHF_cligase"/>
    <property type="match status" value="1"/>
</dbReference>
<dbReference type="NCBIfam" id="TIGR02727">
    <property type="entry name" value="MTHFS_bact"/>
    <property type="match status" value="1"/>
</dbReference>
<keyword evidence="1" id="KW-0067">ATP-binding</keyword>
<proteinExistence type="inferred from homology"/>
<dbReference type="EMBL" id="JASCRZ010000001">
    <property type="protein sequence ID" value="MDI5893972.1"/>
    <property type="molecule type" value="Genomic_DNA"/>
</dbReference>
<reference evidence="2 3" key="1">
    <citation type="submission" date="2023-04" db="EMBL/GenBank/DDBJ databases">
        <title>Two novel species of Flavobacterium.</title>
        <authorList>
            <person name="Liu Q."/>
            <person name="Xin Y.-H."/>
        </authorList>
    </citation>
    <scope>NUCLEOTIDE SEQUENCE [LARGE SCALE GENOMIC DNA]</scope>
    <source>
        <strain evidence="2 3">LB1P51</strain>
    </source>
</reference>
<dbReference type="PANTHER" id="PTHR23407:SF11">
    <property type="entry name" value="CHROMOSOME UNDETERMINED SCAFFOLD_24, WHOLE GENOME SHOTGUN SEQUENCE"/>
    <property type="match status" value="1"/>
</dbReference>
<protein>
    <recommendedName>
        <fullName evidence="1">5-formyltetrahydrofolate cyclo-ligase</fullName>
        <ecNumber evidence="1">6.3.3.2</ecNumber>
    </recommendedName>
</protein>
<dbReference type="PANTHER" id="PTHR23407">
    <property type="entry name" value="ATPASE INHIBITOR/5-FORMYLTETRAHYDROFOLATE CYCLO-LIGASE"/>
    <property type="match status" value="1"/>
</dbReference>
<dbReference type="SUPFAM" id="SSF100950">
    <property type="entry name" value="NagB/RpiA/CoA transferase-like"/>
    <property type="match status" value="1"/>
</dbReference>
<evidence type="ECO:0000313" key="2">
    <source>
        <dbReference type="EMBL" id="MDI5893972.1"/>
    </source>
</evidence>
<name>A0ABT6V6X9_9FLAO</name>
<keyword evidence="1" id="KW-0547">Nucleotide-binding</keyword>
<evidence type="ECO:0000313" key="3">
    <source>
        <dbReference type="Proteomes" id="UP001243403"/>
    </source>
</evidence>
<keyword evidence="1" id="KW-0479">Metal-binding</keyword>
<dbReference type="RefSeq" id="WP_282715263.1">
    <property type="nucleotide sequence ID" value="NZ_JASCRZ010000001.1"/>
</dbReference>
<sequence length="188" mass="21693">MKNKKELRLKSKTLRNALSENEIEEMSLAVANKILTLPIWEKTYFHIFLPITEQKEVNTEFILHLLSGKDKEIIVSKADFETRNMTHFLLTDNTRIKKNAYNIPEPTDGIEVPSHKIDVVFVPLLAFDKKGHRVGYGKGFYDKFLSECKPDVIKIGLSFFDPEELITDVFEGDVKLDYCVTPNEVHSF</sequence>
<dbReference type="GO" id="GO:0030272">
    <property type="term" value="F:5-formyltetrahydrofolate cyclo-ligase activity"/>
    <property type="evidence" value="ECO:0007669"/>
    <property type="project" value="UniProtKB-EC"/>
</dbReference>
<keyword evidence="1" id="KW-0460">Magnesium</keyword>
<comment type="catalytic activity">
    <reaction evidence="1">
        <text>(6S)-5-formyl-5,6,7,8-tetrahydrofolate + ATP = (6R)-5,10-methenyltetrahydrofolate + ADP + phosphate</text>
        <dbReference type="Rhea" id="RHEA:10488"/>
        <dbReference type="ChEBI" id="CHEBI:30616"/>
        <dbReference type="ChEBI" id="CHEBI:43474"/>
        <dbReference type="ChEBI" id="CHEBI:57455"/>
        <dbReference type="ChEBI" id="CHEBI:57457"/>
        <dbReference type="ChEBI" id="CHEBI:456216"/>
        <dbReference type="EC" id="6.3.3.2"/>
    </reaction>
</comment>
<dbReference type="Pfam" id="PF01812">
    <property type="entry name" value="5-FTHF_cyc-lig"/>
    <property type="match status" value="1"/>
</dbReference>
<dbReference type="Gene3D" id="3.40.50.10420">
    <property type="entry name" value="NagB/RpiA/CoA transferase-like"/>
    <property type="match status" value="1"/>
</dbReference>
<organism evidence="2 3">
    <name type="scientific">Flavobacterium algoritolerans</name>
    <dbReference type="NCBI Taxonomy" id="3041254"/>
    <lineage>
        <taxon>Bacteria</taxon>
        <taxon>Pseudomonadati</taxon>
        <taxon>Bacteroidota</taxon>
        <taxon>Flavobacteriia</taxon>
        <taxon>Flavobacteriales</taxon>
        <taxon>Flavobacteriaceae</taxon>
        <taxon>Flavobacterium</taxon>
    </lineage>
</organism>
<comment type="cofactor">
    <cofactor evidence="1">
        <name>Mg(2+)</name>
        <dbReference type="ChEBI" id="CHEBI:18420"/>
    </cofactor>
</comment>
<dbReference type="InterPro" id="IPR024185">
    <property type="entry name" value="FTHF_cligase-like_sf"/>
</dbReference>